<dbReference type="Proteomes" id="UP001642483">
    <property type="component" value="Unassembled WGS sequence"/>
</dbReference>
<name>A0ABP0G8Z5_CLALP</name>
<proteinExistence type="predicted"/>
<accession>A0ABP0G8Z5</accession>
<comment type="caution">
    <text evidence="1">The sequence shown here is derived from an EMBL/GenBank/DDBJ whole genome shotgun (WGS) entry which is preliminary data.</text>
</comment>
<dbReference type="EMBL" id="CAWYQH010000104">
    <property type="protein sequence ID" value="CAK8687274.1"/>
    <property type="molecule type" value="Genomic_DNA"/>
</dbReference>
<protein>
    <submittedName>
        <fullName evidence="1">Uncharacterized protein</fullName>
    </submittedName>
</protein>
<organism evidence="1 2">
    <name type="scientific">Clavelina lepadiformis</name>
    <name type="common">Light-bulb sea squirt</name>
    <name type="synonym">Ascidia lepadiformis</name>
    <dbReference type="NCBI Taxonomy" id="159417"/>
    <lineage>
        <taxon>Eukaryota</taxon>
        <taxon>Metazoa</taxon>
        <taxon>Chordata</taxon>
        <taxon>Tunicata</taxon>
        <taxon>Ascidiacea</taxon>
        <taxon>Aplousobranchia</taxon>
        <taxon>Clavelinidae</taxon>
        <taxon>Clavelina</taxon>
    </lineage>
</organism>
<reference evidence="1 2" key="1">
    <citation type="submission" date="2024-02" db="EMBL/GenBank/DDBJ databases">
        <authorList>
            <person name="Daric V."/>
            <person name="Darras S."/>
        </authorList>
    </citation>
    <scope>NUCLEOTIDE SEQUENCE [LARGE SCALE GENOMIC DNA]</scope>
</reference>
<sequence>MRKEDLLLRIEVQLLFRCKENFAFIPLERSVNVVRSKRRSQQAGFVPAFGDLGGTGHVVCIDLNAGFDMVCRDVSGLRTSFAVYLECAAITRYASLATLSTTPPVVDYMDNAGLAIRKIIDM</sequence>
<gene>
    <name evidence="1" type="ORF">CVLEPA_LOCUS19351</name>
</gene>
<evidence type="ECO:0000313" key="1">
    <source>
        <dbReference type="EMBL" id="CAK8687274.1"/>
    </source>
</evidence>
<evidence type="ECO:0000313" key="2">
    <source>
        <dbReference type="Proteomes" id="UP001642483"/>
    </source>
</evidence>
<keyword evidence="2" id="KW-1185">Reference proteome</keyword>